<dbReference type="GO" id="GO:0003861">
    <property type="term" value="F:3-isopropylmalate dehydratase activity"/>
    <property type="evidence" value="ECO:0007669"/>
    <property type="project" value="UniProtKB-EC"/>
</dbReference>
<dbReference type="GO" id="GO:0009316">
    <property type="term" value="C:3-isopropylmalate dehydratase complex"/>
    <property type="evidence" value="ECO:0007669"/>
    <property type="project" value="InterPro"/>
</dbReference>
<dbReference type="InterPro" id="IPR004431">
    <property type="entry name" value="3-IsopropMal_deHydase_ssu"/>
</dbReference>
<evidence type="ECO:0000256" key="1">
    <source>
        <dbReference type="ARBA" id="ARBA00000491"/>
    </source>
</evidence>
<comment type="caution">
    <text evidence="15">The sequence shown here is derived from an EMBL/GenBank/DDBJ whole genome shotgun (WGS) entry which is preliminary data.</text>
</comment>
<dbReference type="EMBL" id="MVHF01000023">
    <property type="protein sequence ID" value="ORA32827.1"/>
    <property type="molecule type" value="Genomic_DNA"/>
</dbReference>
<keyword evidence="11" id="KW-0100">Branched-chain amino acid biosynthesis</keyword>
<keyword evidence="10" id="KW-0456">Lyase</keyword>
<dbReference type="UniPathway" id="UPA00048">
    <property type="reaction ID" value="UER00071"/>
</dbReference>
<dbReference type="RefSeq" id="WP_083165994.1">
    <property type="nucleotide sequence ID" value="NZ_MVHF01000023.1"/>
</dbReference>
<gene>
    <name evidence="15" type="ORF">BST13_21225</name>
</gene>
<dbReference type="SUPFAM" id="SSF52016">
    <property type="entry name" value="LeuD/IlvD-like"/>
    <property type="match status" value="1"/>
</dbReference>
<dbReference type="NCBIfam" id="TIGR00171">
    <property type="entry name" value="leuD"/>
    <property type="match status" value="1"/>
</dbReference>
<evidence type="ECO:0000256" key="12">
    <source>
        <dbReference type="ARBA" id="ARBA00031631"/>
    </source>
</evidence>
<keyword evidence="9" id="KW-0028">Amino-acid biosynthesis</keyword>
<comment type="similarity">
    <text evidence="4">Belongs to the LeuD family. LeuD type 1 subfamily.</text>
</comment>
<dbReference type="OrthoDB" id="9777465at2"/>
<dbReference type="PANTHER" id="PTHR43345">
    <property type="entry name" value="3-ISOPROPYLMALATE DEHYDRATASE SMALL SUBUNIT 2-RELATED-RELATED"/>
    <property type="match status" value="1"/>
</dbReference>
<dbReference type="STRING" id="1927124.BST13_21225"/>
<comment type="subunit">
    <text evidence="5">Heterodimer of LeuC and LeuD.</text>
</comment>
<sequence length="216" mass="24014">MEPFTRITGIAAPLLRANVDTDAISPSHFKPAELSKHGFRDALFLDWRHSSDGTAAPGFVLNQDPYRQATILVAGPNFGCGSSRETAVWALRDAGFRAVIAPSFAMIFETNCIRNGLLPLALPQDLHRRLVDETFVPHGQPRIEIDLVNCQVGAVAGPCHSFTIDPRARDQLLSGLDAIGQTLQYRTDIERFRHKDQQHRPWIYPTPSPEAPITWP</sequence>
<dbReference type="InterPro" id="IPR033940">
    <property type="entry name" value="IPMI_Swivel"/>
</dbReference>
<keyword evidence="16" id="KW-1185">Reference proteome</keyword>
<proteinExistence type="inferred from homology"/>
<dbReference type="NCBIfam" id="NF002458">
    <property type="entry name" value="PRK01641.1"/>
    <property type="match status" value="1"/>
</dbReference>
<evidence type="ECO:0000256" key="6">
    <source>
        <dbReference type="ARBA" id="ARBA00011998"/>
    </source>
</evidence>
<evidence type="ECO:0000256" key="13">
    <source>
        <dbReference type="ARBA" id="ARBA00033368"/>
    </source>
</evidence>
<evidence type="ECO:0000313" key="16">
    <source>
        <dbReference type="Proteomes" id="UP000192448"/>
    </source>
</evidence>
<name>A0A1X0AS11_9MYCO</name>
<evidence type="ECO:0000313" key="15">
    <source>
        <dbReference type="EMBL" id="ORA32827.1"/>
    </source>
</evidence>
<dbReference type="GO" id="GO:0009098">
    <property type="term" value="P:L-leucine biosynthetic process"/>
    <property type="evidence" value="ECO:0007669"/>
    <property type="project" value="UniProtKB-UniPathway"/>
</dbReference>
<evidence type="ECO:0000256" key="9">
    <source>
        <dbReference type="ARBA" id="ARBA00022605"/>
    </source>
</evidence>
<accession>A0A1X0AS11</accession>
<feature type="domain" description="Aconitase A/isopropylmalate dehydratase small subunit swivel" evidence="14">
    <location>
        <begin position="1"/>
        <end position="124"/>
    </location>
</feature>
<evidence type="ECO:0000256" key="7">
    <source>
        <dbReference type="ARBA" id="ARBA00017233"/>
    </source>
</evidence>
<evidence type="ECO:0000256" key="3">
    <source>
        <dbReference type="ARBA" id="ARBA00004729"/>
    </source>
</evidence>
<evidence type="ECO:0000256" key="4">
    <source>
        <dbReference type="ARBA" id="ARBA00009845"/>
    </source>
</evidence>
<evidence type="ECO:0000256" key="11">
    <source>
        <dbReference type="ARBA" id="ARBA00023304"/>
    </source>
</evidence>
<dbReference type="AlphaFoldDB" id="A0A1X0AS11"/>
<evidence type="ECO:0000256" key="5">
    <source>
        <dbReference type="ARBA" id="ARBA00011271"/>
    </source>
</evidence>
<keyword evidence="8" id="KW-0432">Leucine biosynthesis</keyword>
<dbReference type="Proteomes" id="UP000192448">
    <property type="component" value="Unassembled WGS sequence"/>
</dbReference>
<reference evidence="15 16" key="1">
    <citation type="submission" date="2017-02" db="EMBL/GenBank/DDBJ databases">
        <title>The new phylogeny of genus Mycobacterium.</title>
        <authorList>
            <person name="Tortoli E."/>
            <person name="Trovato A."/>
            <person name="Cirillo D.M."/>
        </authorList>
    </citation>
    <scope>NUCLEOTIDE SEQUENCE [LARGE SCALE GENOMIC DNA]</scope>
    <source>
        <strain evidence="15 16">RW6</strain>
    </source>
</reference>
<dbReference type="InterPro" id="IPR000573">
    <property type="entry name" value="AconitaseA/IPMdHydase_ssu_swvl"/>
</dbReference>
<dbReference type="PANTHER" id="PTHR43345:SF5">
    <property type="entry name" value="3-ISOPROPYLMALATE DEHYDRATASE SMALL SUBUNIT"/>
    <property type="match status" value="1"/>
</dbReference>
<dbReference type="CDD" id="cd01577">
    <property type="entry name" value="IPMI_Swivel"/>
    <property type="match status" value="1"/>
</dbReference>
<comment type="pathway">
    <text evidence="3">Amino-acid biosynthesis; L-leucine biosynthesis; L-leucine from 3-methyl-2-oxobutanoate: step 2/4.</text>
</comment>
<dbReference type="Pfam" id="PF00694">
    <property type="entry name" value="Aconitase_C"/>
    <property type="match status" value="1"/>
</dbReference>
<protein>
    <recommendedName>
        <fullName evidence="7">3-isopropylmalate dehydratase small subunit</fullName>
        <ecNumber evidence="6">4.2.1.33</ecNumber>
    </recommendedName>
    <alternativeName>
        <fullName evidence="12">Alpha-IPM isomerase</fullName>
    </alternativeName>
    <alternativeName>
        <fullName evidence="13">Isopropylmalate isomerase</fullName>
    </alternativeName>
</protein>
<comment type="catalytic activity">
    <reaction evidence="1">
        <text>(2R,3S)-3-isopropylmalate = (2S)-2-isopropylmalate</text>
        <dbReference type="Rhea" id="RHEA:32287"/>
        <dbReference type="ChEBI" id="CHEBI:1178"/>
        <dbReference type="ChEBI" id="CHEBI:35121"/>
        <dbReference type="EC" id="4.2.1.33"/>
    </reaction>
</comment>
<evidence type="ECO:0000256" key="10">
    <source>
        <dbReference type="ARBA" id="ARBA00023239"/>
    </source>
</evidence>
<evidence type="ECO:0000259" key="14">
    <source>
        <dbReference type="Pfam" id="PF00694"/>
    </source>
</evidence>
<evidence type="ECO:0000256" key="2">
    <source>
        <dbReference type="ARBA" id="ARBA00002695"/>
    </source>
</evidence>
<dbReference type="InterPro" id="IPR015928">
    <property type="entry name" value="Aconitase/3IPM_dehydase_swvl"/>
</dbReference>
<organism evidence="15 16">
    <name type="scientific">Mycobacterium aquaticum</name>
    <dbReference type="NCBI Taxonomy" id="1927124"/>
    <lineage>
        <taxon>Bacteria</taxon>
        <taxon>Bacillati</taxon>
        <taxon>Actinomycetota</taxon>
        <taxon>Actinomycetes</taxon>
        <taxon>Mycobacteriales</taxon>
        <taxon>Mycobacteriaceae</taxon>
        <taxon>Mycobacterium</taxon>
    </lineage>
</organism>
<dbReference type="EC" id="4.2.1.33" evidence="6"/>
<dbReference type="InterPro" id="IPR050075">
    <property type="entry name" value="LeuD"/>
</dbReference>
<evidence type="ECO:0000256" key="8">
    <source>
        <dbReference type="ARBA" id="ARBA00022430"/>
    </source>
</evidence>
<comment type="function">
    <text evidence="2">Catalyzes the isomerization between 2-isopropylmalate and 3-isopropylmalate, via the formation of 2-isopropylmaleate.</text>
</comment>
<dbReference type="Gene3D" id="3.20.19.10">
    <property type="entry name" value="Aconitase, domain 4"/>
    <property type="match status" value="1"/>
</dbReference>